<sequence>MNFLLHRHLAEAHTGSRAAGAGAMLPDLWRMADRRVRPRDSVEVGASLEGRLPEVLAGIRHHVAVDHWFHHHRVFLEGEKLVAARMREAELEAKRMGLLAHVTWEMCLDGALLRKAGFEVTRAALAEGFSAIEGELERAASIHHWGAIERTPEERAAFEARMKRIRAELERGPWIEGYQWGEGIALRVSGVRARLGLPPLDAPDHARLGQALDGVAREADATLEEILRAPPPLGDPRPIDSAFLPPRA</sequence>
<evidence type="ECO:0000256" key="1">
    <source>
        <dbReference type="SAM" id="MobiDB-lite"/>
    </source>
</evidence>
<dbReference type="AlphaFoldDB" id="A0A6N7PN14"/>
<evidence type="ECO:0000313" key="2">
    <source>
        <dbReference type="EMBL" id="MRG92196.1"/>
    </source>
</evidence>
<name>A0A6N7PN14_9BACT</name>
<organism evidence="2 3">
    <name type="scientific">Polyangium spumosum</name>
    <dbReference type="NCBI Taxonomy" id="889282"/>
    <lineage>
        <taxon>Bacteria</taxon>
        <taxon>Pseudomonadati</taxon>
        <taxon>Myxococcota</taxon>
        <taxon>Polyangia</taxon>
        <taxon>Polyangiales</taxon>
        <taxon>Polyangiaceae</taxon>
        <taxon>Polyangium</taxon>
    </lineage>
</organism>
<comment type="caution">
    <text evidence="2">The sequence shown here is derived from an EMBL/GenBank/DDBJ whole genome shotgun (WGS) entry which is preliminary data.</text>
</comment>
<evidence type="ECO:0008006" key="4">
    <source>
        <dbReference type="Google" id="ProtNLM"/>
    </source>
</evidence>
<dbReference type="Proteomes" id="UP000440224">
    <property type="component" value="Unassembled WGS sequence"/>
</dbReference>
<evidence type="ECO:0000313" key="3">
    <source>
        <dbReference type="Proteomes" id="UP000440224"/>
    </source>
</evidence>
<reference evidence="2 3" key="1">
    <citation type="submission" date="2019-10" db="EMBL/GenBank/DDBJ databases">
        <title>A soil myxobacterium in the family Polyangiaceae.</title>
        <authorList>
            <person name="Li Y."/>
            <person name="Wang J."/>
        </authorList>
    </citation>
    <scope>NUCLEOTIDE SEQUENCE [LARGE SCALE GENOMIC DNA]</scope>
    <source>
        <strain evidence="2 3">DSM 14734</strain>
    </source>
</reference>
<protein>
    <recommendedName>
        <fullName evidence="4">DUF479 domain-containing protein</fullName>
    </recommendedName>
</protein>
<feature type="region of interest" description="Disordered" evidence="1">
    <location>
        <begin position="228"/>
        <end position="248"/>
    </location>
</feature>
<dbReference type="EMBL" id="WJIE01000002">
    <property type="protein sequence ID" value="MRG92196.1"/>
    <property type="molecule type" value="Genomic_DNA"/>
</dbReference>
<accession>A0A6N7PN14</accession>
<dbReference type="RefSeq" id="WP_338046308.1">
    <property type="nucleotide sequence ID" value="NZ_WJIE01000002.1"/>
</dbReference>
<proteinExistence type="predicted"/>
<keyword evidence="3" id="KW-1185">Reference proteome</keyword>
<gene>
    <name evidence="2" type="ORF">GF068_09675</name>
</gene>